<dbReference type="Pfam" id="PF13407">
    <property type="entry name" value="Peripla_BP_4"/>
    <property type="match status" value="1"/>
</dbReference>
<dbReference type="InterPro" id="IPR050555">
    <property type="entry name" value="Bact_Solute-Bind_Prot2"/>
</dbReference>
<evidence type="ECO:0000313" key="10">
    <source>
        <dbReference type="Proteomes" id="UP001204798"/>
    </source>
</evidence>
<dbReference type="Gene3D" id="3.40.50.2300">
    <property type="match status" value="2"/>
</dbReference>
<evidence type="ECO:0000259" key="8">
    <source>
        <dbReference type="Pfam" id="PF13407"/>
    </source>
</evidence>
<evidence type="ECO:0000256" key="3">
    <source>
        <dbReference type="ARBA" id="ARBA00014452"/>
    </source>
</evidence>
<sequence length="328" mass="36080">MRQVWFVAVLFLVSCLLAAPAPQKGKTITLLMVPKIKGIDYFNACERGAREAAKELGSVKLIYEGPTEASVERQVELIEAWIARKPDVIAVACNDPSAIAPTLKKAMKRGIRVITWDADAKRDAREFFVNQATYDDIAKALVDEMAKQAGEDAPVAVVTSSFTAPNQSEWLKRMKAYMAKRYPKMKLLTVKPSEESLELAFKVTMDILKAYPQVKGVFGISSVAFPGAAEAVRQAGKKGKVAVVGLSTPKSMREYVHDGTVKTVILWNPVDLGYLTVYTARALCDGTLKRGSKFVVAGRLGKREVRGDEVLLGPPMKFTKANIDKYDF</sequence>
<reference evidence="9 10" key="1">
    <citation type="submission" date="2022-08" db="EMBL/GenBank/DDBJ databases">
        <title>Bacterial and archaeal communities from various locations to study Microbial Dark Matter (Phase II).</title>
        <authorList>
            <person name="Stepanauskas R."/>
        </authorList>
    </citation>
    <scope>NUCLEOTIDE SEQUENCE [LARGE SCALE GENOMIC DNA]</scope>
    <source>
        <strain evidence="9 10">PD1</strain>
    </source>
</reference>
<evidence type="ECO:0000313" key="9">
    <source>
        <dbReference type="EMBL" id="MCS3917786.1"/>
    </source>
</evidence>
<keyword evidence="5" id="KW-0574">Periplasm</keyword>
<accession>A0ABT2EK01</accession>
<evidence type="ECO:0000256" key="7">
    <source>
        <dbReference type="SAM" id="SignalP"/>
    </source>
</evidence>
<dbReference type="Proteomes" id="UP001204798">
    <property type="component" value="Unassembled WGS sequence"/>
</dbReference>
<name>A0ABT2EK01_9BACT</name>
<dbReference type="RefSeq" id="WP_259092317.1">
    <property type="nucleotide sequence ID" value="NZ_CP130454.1"/>
</dbReference>
<dbReference type="InterPro" id="IPR028082">
    <property type="entry name" value="Peripla_BP_I"/>
</dbReference>
<dbReference type="PROSITE" id="PS51257">
    <property type="entry name" value="PROKAR_LIPOPROTEIN"/>
    <property type="match status" value="1"/>
</dbReference>
<gene>
    <name evidence="9" type="ORF">M2350_000183</name>
</gene>
<feature type="domain" description="Periplasmic binding protein" evidence="8">
    <location>
        <begin position="32"/>
        <end position="286"/>
    </location>
</feature>
<keyword evidence="10" id="KW-1185">Reference proteome</keyword>
<comment type="subunit">
    <text evidence="2">The complex is composed of two ATP-binding proteins (LsrA), two transmembrane proteins (LsrC and LsrD) and a solute-binding protein (LsrB).</text>
</comment>
<dbReference type="SUPFAM" id="SSF53822">
    <property type="entry name" value="Periplasmic binding protein-like I"/>
    <property type="match status" value="1"/>
</dbReference>
<evidence type="ECO:0000256" key="4">
    <source>
        <dbReference type="ARBA" id="ARBA00022729"/>
    </source>
</evidence>
<evidence type="ECO:0000256" key="1">
    <source>
        <dbReference type="ARBA" id="ARBA00004196"/>
    </source>
</evidence>
<dbReference type="CDD" id="cd20003">
    <property type="entry name" value="PBP1_LsrB_Quorum_Sensing"/>
    <property type="match status" value="1"/>
</dbReference>
<evidence type="ECO:0000256" key="2">
    <source>
        <dbReference type="ARBA" id="ARBA00011262"/>
    </source>
</evidence>
<feature type="chain" id="PRO_5046349680" description="Autoinducer 2-binding protein LsrB" evidence="7">
    <location>
        <begin position="19"/>
        <end position="328"/>
    </location>
</feature>
<organism evidence="9 10">
    <name type="scientific">Candidatus Fervidibacter sacchari</name>
    <dbReference type="NCBI Taxonomy" id="1448929"/>
    <lineage>
        <taxon>Bacteria</taxon>
        <taxon>Candidatus Fervidibacterota</taxon>
        <taxon>Candidatus Fervidibacter</taxon>
    </lineage>
</organism>
<dbReference type="EMBL" id="JANUCP010000001">
    <property type="protein sequence ID" value="MCS3917786.1"/>
    <property type="molecule type" value="Genomic_DNA"/>
</dbReference>
<dbReference type="InterPro" id="IPR030159">
    <property type="entry name" value="LsrB"/>
</dbReference>
<evidence type="ECO:0000256" key="5">
    <source>
        <dbReference type="ARBA" id="ARBA00022764"/>
    </source>
</evidence>
<dbReference type="PANTHER" id="PTHR30036:SF8">
    <property type="entry name" value="ABC-TYPE SUGAR TRANSPORT SYSTEM PERIPLASMIC COMPONENT-LIKE PROTEIN"/>
    <property type="match status" value="1"/>
</dbReference>
<protein>
    <recommendedName>
        <fullName evidence="3">Autoinducer 2-binding protein LsrB</fullName>
    </recommendedName>
</protein>
<dbReference type="PANTHER" id="PTHR30036">
    <property type="entry name" value="D-XYLOSE-BINDING PERIPLASMIC PROTEIN"/>
    <property type="match status" value="1"/>
</dbReference>
<comment type="caution">
    <text evidence="9">The sequence shown here is derived from an EMBL/GenBank/DDBJ whole genome shotgun (WGS) entry which is preliminary data.</text>
</comment>
<evidence type="ECO:0000256" key="6">
    <source>
        <dbReference type="ARBA" id="ARBA00025060"/>
    </source>
</evidence>
<comment type="subcellular location">
    <subcellularLocation>
        <location evidence="1">Cell envelope</location>
    </subcellularLocation>
</comment>
<dbReference type="InterPro" id="IPR025997">
    <property type="entry name" value="SBP_2_dom"/>
</dbReference>
<proteinExistence type="predicted"/>
<comment type="function">
    <text evidence="6">Part of the ABC transporter complex LsrABCD involved in autoinducer 2 (AI-2) import. Binds AI-2 and delivers it to the LsrC and LsrD permeases.</text>
</comment>
<keyword evidence="4 7" id="KW-0732">Signal</keyword>
<feature type="signal peptide" evidence="7">
    <location>
        <begin position="1"/>
        <end position="18"/>
    </location>
</feature>